<gene>
    <name evidence="2" type="ORF">CFter6_1925</name>
</gene>
<accession>A0A127P9Y1</accession>
<dbReference type="EMBL" id="CP013232">
    <property type="protein sequence ID" value="AMO94620.1"/>
    <property type="molecule type" value="Genomic_DNA"/>
</dbReference>
<organism evidence="2">
    <name type="scientific">Collimonas fungivorans</name>
    <dbReference type="NCBI Taxonomy" id="158899"/>
    <lineage>
        <taxon>Bacteria</taxon>
        <taxon>Pseudomonadati</taxon>
        <taxon>Pseudomonadota</taxon>
        <taxon>Betaproteobacteria</taxon>
        <taxon>Burkholderiales</taxon>
        <taxon>Oxalobacteraceae</taxon>
        <taxon>Collimonas</taxon>
    </lineage>
</organism>
<dbReference type="OrthoDB" id="8780294at2"/>
<reference evidence="2 3" key="1">
    <citation type="submission" date="2015-11" db="EMBL/GenBank/DDBJ databases">
        <title>Exploring the genomic traits of fungus-feeding bacterial genus Collimonas.</title>
        <authorList>
            <person name="Song C."/>
            <person name="Schmidt R."/>
            <person name="de Jager V."/>
            <person name="Krzyzanowska D."/>
            <person name="Jongedijk E."/>
            <person name="Cankar K."/>
            <person name="Beekwilder J."/>
            <person name="van Veen A."/>
            <person name="de Boer W."/>
            <person name="van Veen J.A."/>
            <person name="Garbeva P."/>
        </authorList>
    </citation>
    <scope>NUCLEOTIDE SEQUENCE [LARGE SCALE GENOMIC DNA]</scope>
    <source>
        <strain evidence="2 3">Ter6</strain>
    </source>
</reference>
<dbReference type="RefSeq" id="WP_061539632.1">
    <property type="nucleotide sequence ID" value="NZ_CP013232.1"/>
</dbReference>
<evidence type="ECO:0000313" key="3">
    <source>
        <dbReference type="Proteomes" id="UP000072421"/>
    </source>
</evidence>
<evidence type="ECO:0000313" key="2">
    <source>
        <dbReference type="EMBL" id="AMO94620.1"/>
    </source>
</evidence>
<feature type="signal peptide" evidence="1">
    <location>
        <begin position="1"/>
        <end position="26"/>
    </location>
</feature>
<proteinExistence type="predicted"/>
<dbReference type="PATRIC" id="fig|158899.10.peg.1928"/>
<keyword evidence="1" id="KW-0732">Signal</keyword>
<feature type="chain" id="PRO_5007276750" description="Lipoprotein" evidence="1">
    <location>
        <begin position="27"/>
        <end position="199"/>
    </location>
</feature>
<dbReference type="PROSITE" id="PS51257">
    <property type="entry name" value="PROKAR_LIPOPROTEIN"/>
    <property type="match status" value="1"/>
</dbReference>
<dbReference type="AlphaFoldDB" id="A0A127P9Y1"/>
<dbReference type="Proteomes" id="UP000072421">
    <property type="component" value="Chromosome"/>
</dbReference>
<evidence type="ECO:0008006" key="4">
    <source>
        <dbReference type="Google" id="ProtNLM"/>
    </source>
</evidence>
<name>A0A127P9Y1_9BURK</name>
<protein>
    <recommendedName>
        <fullName evidence="4">Lipoprotein</fullName>
    </recommendedName>
</protein>
<evidence type="ECO:0000256" key="1">
    <source>
        <dbReference type="SAM" id="SignalP"/>
    </source>
</evidence>
<sequence length="199" mass="21713">MDALPRSFQLCLCGALLLGCAAYGTAAPLRFDGVPFEAQTLLAERLDVAADGALVIDLGKQEPARIAPWPAALPRHLGAQYVTLRRTMHPAGAIQSLDLRAPRAKTPWLRMTANGPFHRELLPGFLLERDAGGGIRVDGPAAAQPVELDKPVRLRDRAGHCWQFVLLDARIPQATPGIAQETEPRADWYLRGDLGCRKR</sequence>